<dbReference type="InterPro" id="IPR013180">
    <property type="entry name" value="CTNNBL1_N"/>
</dbReference>
<dbReference type="PANTHER" id="PTHR14978:SF0">
    <property type="entry name" value="BETA-CATENIN-LIKE PROTEIN 1"/>
    <property type="match status" value="1"/>
</dbReference>
<evidence type="ECO:0000256" key="3">
    <source>
        <dbReference type="ARBA" id="ARBA00022737"/>
    </source>
</evidence>
<feature type="domain" description="Beta-catenin-like protein 1 N-terminal" evidence="7">
    <location>
        <begin position="26"/>
        <end position="132"/>
    </location>
</feature>
<proteinExistence type="predicted"/>
<dbReference type="GO" id="GO:0005681">
    <property type="term" value="C:spliceosomal complex"/>
    <property type="evidence" value="ECO:0007669"/>
    <property type="project" value="TreeGrafter"/>
</dbReference>
<accession>A0A2G5BA81</accession>
<dbReference type="STRING" id="763665.A0A2G5BA81"/>
<dbReference type="PANTHER" id="PTHR14978">
    <property type="entry name" value="BETA-CATENIN-LIKE PROTEIN 1 NUCLEAR ASSOCIATED PROTEIN"/>
    <property type="match status" value="1"/>
</dbReference>
<evidence type="ECO:0000256" key="2">
    <source>
        <dbReference type="ARBA" id="ARBA00022553"/>
    </source>
</evidence>
<gene>
    <name evidence="8" type="ORF">COEREDRAFT_43866</name>
</gene>
<keyword evidence="9" id="KW-1185">Reference proteome</keyword>
<dbReference type="Proteomes" id="UP000242474">
    <property type="component" value="Unassembled WGS sequence"/>
</dbReference>
<keyword evidence="2" id="KW-0597">Phosphoprotein</keyword>
<evidence type="ECO:0000256" key="4">
    <source>
        <dbReference type="ARBA" id="ARBA00023054"/>
    </source>
</evidence>
<dbReference type="InterPro" id="IPR016024">
    <property type="entry name" value="ARM-type_fold"/>
</dbReference>
<feature type="non-terminal residue" evidence="8">
    <location>
        <position position="350"/>
    </location>
</feature>
<keyword evidence="4" id="KW-0175">Coiled coil</keyword>
<keyword evidence="5" id="KW-0539">Nucleus</keyword>
<evidence type="ECO:0000259" key="7">
    <source>
        <dbReference type="SMART" id="SM01156"/>
    </source>
</evidence>
<evidence type="ECO:0000313" key="8">
    <source>
        <dbReference type="EMBL" id="PIA15892.1"/>
    </source>
</evidence>
<dbReference type="SMART" id="SM01156">
    <property type="entry name" value="DUF1716"/>
    <property type="match status" value="1"/>
</dbReference>
<dbReference type="EMBL" id="KZ303503">
    <property type="protein sequence ID" value="PIA15892.1"/>
    <property type="molecule type" value="Genomic_DNA"/>
</dbReference>
<comment type="subcellular location">
    <subcellularLocation>
        <location evidence="1">Nucleus</location>
    </subcellularLocation>
</comment>
<evidence type="ECO:0000256" key="6">
    <source>
        <dbReference type="SAM" id="MobiDB-lite"/>
    </source>
</evidence>
<evidence type="ECO:0000313" key="9">
    <source>
        <dbReference type="Proteomes" id="UP000242474"/>
    </source>
</evidence>
<dbReference type="AlphaFoldDB" id="A0A2G5BA81"/>
<protein>
    <submittedName>
        <fullName evidence="8">DUF1716-domain-containing protein</fullName>
    </submittedName>
</protein>
<organism evidence="8 9">
    <name type="scientific">Coemansia reversa (strain ATCC 12441 / NRRL 1564)</name>
    <dbReference type="NCBI Taxonomy" id="763665"/>
    <lineage>
        <taxon>Eukaryota</taxon>
        <taxon>Fungi</taxon>
        <taxon>Fungi incertae sedis</taxon>
        <taxon>Zoopagomycota</taxon>
        <taxon>Kickxellomycotina</taxon>
        <taxon>Kickxellomycetes</taxon>
        <taxon>Kickxellales</taxon>
        <taxon>Kickxellaceae</taxon>
        <taxon>Coemansia</taxon>
    </lineage>
</organism>
<dbReference type="InterPro" id="IPR011989">
    <property type="entry name" value="ARM-like"/>
</dbReference>
<dbReference type="Gene3D" id="1.25.10.10">
    <property type="entry name" value="Leucine-rich Repeat Variant"/>
    <property type="match status" value="1"/>
</dbReference>
<keyword evidence="3" id="KW-0677">Repeat</keyword>
<feature type="region of interest" description="Disordered" evidence="6">
    <location>
        <begin position="1"/>
        <end position="24"/>
    </location>
</feature>
<reference evidence="8 9" key="1">
    <citation type="journal article" date="2015" name="Genome Biol. Evol.">
        <title>Phylogenomic analyses indicate that early fungi evolved digesting cell walls of algal ancestors of land plants.</title>
        <authorList>
            <person name="Chang Y."/>
            <person name="Wang S."/>
            <person name="Sekimoto S."/>
            <person name="Aerts A.L."/>
            <person name="Choi C."/>
            <person name="Clum A."/>
            <person name="LaButti K.M."/>
            <person name="Lindquist E.A."/>
            <person name="Yee Ngan C."/>
            <person name="Ohm R.A."/>
            <person name="Salamov A.A."/>
            <person name="Grigoriev I.V."/>
            <person name="Spatafora J.W."/>
            <person name="Berbee M.L."/>
        </authorList>
    </citation>
    <scope>NUCLEOTIDE SEQUENCE [LARGE SCALE GENOMIC DNA]</scope>
    <source>
        <strain evidence="8 9">NRRL 1564</strain>
    </source>
</reference>
<dbReference type="InterPro" id="IPR039678">
    <property type="entry name" value="CTNNBL1"/>
</dbReference>
<name>A0A2G5BA81_COERN</name>
<evidence type="ECO:0000256" key="1">
    <source>
        <dbReference type="ARBA" id="ARBA00004123"/>
    </source>
</evidence>
<sequence length="350" mass="39551">MAKKSREEEDYNEEHDEDGRFFSDGLTTEEKGVMTWVDHMEEIEDTLDAAAVQRLVVRLERATSKNTEDRITYAQSPENFVESEAELDEAIQRLLLLTNDVQYLRMLDELEVLPTLVGLVAHENADIALDVIQLVAELAAEDAWSHEGESQEERAMVVAFVAAMARCEFFQALGQNLRRLNEDVESSEAEADRQGVFQTLTLIENLVSLDVTLAEKAVEEMDLLEWLRDRIPKSLARDSVQADSNQQYAAEIASILFQASPEICRQTGSSFMDALLQCLAKHRKHTPVDDIEMEYLENIVDSICMLVATPEGKQLFIDHEGVELLVLLQKQHQVGRLLSIKILDHALSPP</sequence>
<dbReference type="Pfam" id="PF08216">
    <property type="entry name" value="CTNNBL"/>
    <property type="match status" value="1"/>
</dbReference>
<dbReference type="OrthoDB" id="1898821at2759"/>
<evidence type="ECO:0000256" key="5">
    <source>
        <dbReference type="ARBA" id="ARBA00023242"/>
    </source>
</evidence>
<dbReference type="SUPFAM" id="SSF48371">
    <property type="entry name" value="ARM repeat"/>
    <property type="match status" value="1"/>
</dbReference>